<sequence>MIETMEGLTANTHLLVDRKEFAPVKTYPTRLAFNPFMMFPRSRSPLMRMLPLILMAGITATLINKTKMDKLARQYPALKNLQMALSLGKIRWKRCAIYSSVCLSAHRISLHDFKEKTMTTRGPNMTQYLGLATVAASGIIAYNYLKPKHMNRDEPNQNLLKPSSHSIDKTSPALAVDRAARE</sequence>
<dbReference type="AlphaFoldDB" id="A0AAF3ERH8"/>
<proteinExistence type="predicted"/>
<evidence type="ECO:0000256" key="2">
    <source>
        <dbReference type="SAM" id="Phobius"/>
    </source>
</evidence>
<evidence type="ECO:0000313" key="3">
    <source>
        <dbReference type="Proteomes" id="UP000887575"/>
    </source>
</evidence>
<feature type="compositionally biased region" description="Polar residues" evidence="1">
    <location>
        <begin position="156"/>
        <end position="165"/>
    </location>
</feature>
<feature type="region of interest" description="Disordered" evidence="1">
    <location>
        <begin position="153"/>
        <end position="182"/>
    </location>
</feature>
<organism evidence="3 4">
    <name type="scientific">Mesorhabditis belari</name>
    <dbReference type="NCBI Taxonomy" id="2138241"/>
    <lineage>
        <taxon>Eukaryota</taxon>
        <taxon>Metazoa</taxon>
        <taxon>Ecdysozoa</taxon>
        <taxon>Nematoda</taxon>
        <taxon>Chromadorea</taxon>
        <taxon>Rhabditida</taxon>
        <taxon>Rhabditina</taxon>
        <taxon>Rhabditomorpha</taxon>
        <taxon>Rhabditoidea</taxon>
        <taxon>Rhabditidae</taxon>
        <taxon>Mesorhabditinae</taxon>
        <taxon>Mesorhabditis</taxon>
    </lineage>
</organism>
<dbReference type="Proteomes" id="UP000887575">
    <property type="component" value="Unassembled WGS sequence"/>
</dbReference>
<feature type="transmembrane region" description="Helical" evidence="2">
    <location>
        <begin position="46"/>
        <end position="63"/>
    </location>
</feature>
<feature type="transmembrane region" description="Helical" evidence="2">
    <location>
        <begin position="125"/>
        <end position="145"/>
    </location>
</feature>
<name>A0AAF3ERH8_9BILA</name>
<reference evidence="4" key="1">
    <citation type="submission" date="2024-02" db="UniProtKB">
        <authorList>
            <consortium name="WormBaseParasite"/>
        </authorList>
    </citation>
    <scope>IDENTIFICATION</scope>
</reference>
<accession>A0AAF3ERH8</accession>
<protein>
    <submittedName>
        <fullName evidence="4">Uncharacterized protein</fullName>
    </submittedName>
</protein>
<keyword evidence="2" id="KW-1133">Transmembrane helix</keyword>
<dbReference type="WBParaSite" id="MBELARI_LOCUS16619">
    <property type="protein sequence ID" value="MBELARI_LOCUS16619"/>
    <property type="gene ID" value="MBELARI_LOCUS16619"/>
</dbReference>
<keyword evidence="3" id="KW-1185">Reference proteome</keyword>
<keyword evidence="2" id="KW-0812">Transmembrane</keyword>
<evidence type="ECO:0000256" key="1">
    <source>
        <dbReference type="SAM" id="MobiDB-lite"/>
    </source>
</evidence>
<evidence type="ECO:0000313" key="4">
    <source>
        <dbReference type="WBParaSite" id="MBELARI_LOCUS16619"/>
    </source>
</evidence>
<keyword evidence="2" id="KW-0472">Membrane</keyword>